<evidence type="ECO:0000313" key="6">
    <source>
        <dbReference type="EMBL" id="GCE03469.1"/>
    </source>
</evidence>
<evidence type="ECO:0000259" key="5">
    <source>
        <dbReference type="Pfam" id="PF06441"/>
    </source>
</evidence>
<comment type="similarity">
    <text evidence="1">Belongs to the peptidase S33 family.</text>
</comment>
<evidence type="ECO:0000256" key="1">
    <source>
        <dbReference type="ARBA" id="ARBA00010088"/>
    </source>
</evidence>
<feature type="active site" description="Nucleophile" evidence="4">
    <location>
        <position position="178"/>
    </location>
</feature>
<dbReference type="EMBL" id="BIFQ01000001">
    <property type="protein sequence ID" value="GCE03469.1"/>
    <property type="molecule type" value="Genomic_DNA"/>
</dbReference>
<feature type="domain" description="Epoxide hydrolase N-terminal" evidence="5">
    <location>
        <begin position="4"/>
        <end position="108"/>
    </location>
</feature>
<proteinExistence type="inferred from homology"/>
<reference evidence="7" key="1">
    <citation type="submission" date="2018-12" db="EMBL/GenBank/DDBJ databases">
        <title>Tengunoibacter tsumagoiensis gen. nov., sp. nov., Dictyobacter kobayashii sp. nov., D. alpinus sp. nov., and D. joshuensis sp. nov. and description of Dictyobacteraceae fam. nov. within the order Ktedonobacterales isolated from Tengu-no-mugimeshi.</title>
        <authorList>
            <person name="Wang C.M."/>
            <person name="Zheng Y."/>
            <person name="Sakai Y."/>
            <person name="Toyoda A."/>
            <person name="Minakuchi Y."/>
            <person name="Abe K."/>
            <person name="Yokota A."/>
            <person name="Yabe S."/>
        </authorList>
    </citation>
    <scope>NUCLEOTIDE SEQUENCE [LARGE SCALE GENOMIC DNA]</scope>
    <source>
        <strain evidence="7">S-27</strain>
    </source>
</reference>
<dbReference type="SUPFAM" id="SSF53474">
    <property type="entry name" value="alpha/beta-Hydrolases"/>
    <property type="match status" value="1"/>
</dbReference>
<keyword evidence="3" id="KW-0378">Hydrolase</keyword>
<dbReference type="InterPro" id="IPR016292">
    <property type="entry name" value="Epoxide_hydrolase"/>
</dbReference>
<dbReference type="AlphaFoldDB" id="A0A401Z9F3"/>
<dbReference type="GO" id="GO:0004301">
    <property type="term" value="F:epoxide hydrolase activity"/>
    <property type="evidence" value="ECO:0007669"/>
    <property type="project" value="TreeGrafter"/>
</dbReference>
<keyword evidence="7" id="KW-1185">Reference proteome</keyword>
<dbReference type="Pfam" id="PF06441">
    <property type="entry name" value="EHN"/>
    <property type="match status" value="1"/>
</dbReference>
<dbReference type="PRINTS" id="PR00412">
    <property type="entry name" value="EPOXHYDRLASE"/>
</dbReference>
<evidence type="ECO:0000256" key="2">
    <source>
        <dbReference type="ARBA" id="ARBA00022797"/>
    </source>
</evidence>
<evidence type="ECO:0000256" key="4">
    <source>
        <dbReference type="PIRSR" id="PIRSR001112-1"/>
    </source>
</evidence>
<evidence type="ECO:0000256" key="3">
    <source>
        <dbReference type="ARBA" id="ARBA00022801"/>
    </source>
</evidence>
<dbReference type="Gene3D" id="3.40.50.1820">
    <property type="entry name" value="alpha/beta hydrolase"/>
    <property type="match status" value="1"/>
</dbReference>
<gene>
    <name evidence="6" type="ORF">KDAU_07980</name>
</gene>
<accession>A0A401Z9F3</accession>
<name>A0A401Z9F3_9CHLR</name>
<organism evidence="6 7">
    <name type="scientific">Dictyobacter aurantiacus</name>
    <dbReference type="NCBI Taxonomy" id="1936993"/>
    <lineage>
        <taxon>Bacteria</taxon>
        <taxon>Bacillati</taxon>
        <taxon>Chloroflexota</taxon>
        <taxon>Ktedonobacteria</taxon>
        <taxon>Ktedonobacterales</taxon>
        <taxon>Dictyobacteraceae</taxon>
        <taxon>Dictyobacter</taxon>
    </lineage>
</organism>
<feature type="active site" description="Proton acceptor" evidence="4">
    <location>
        <position position="359"/>
    </location>
</feature>
<evidence type="ECO:0000313" key="7">
    <source>
        <dbReference type="Proteomes" id="UP000287224"/>
    </source>
</evidence>
<dbReference type="OrthoDB" id="9780765at2"/>
<dbReference type="GO" id="GO:0097176">
    <property type="term" value="P:epoxide metabolic process"/>
    <property type="evidence" value="ECO:0007669"/>
    <property type="project" value="TreeGrafter"/>
</dbReference>
<dbReference type="PANTHER" id="PTHR21661">
    <property type="entry name" value="EPOXIDE HYDROLASE 1-RELATED"/>
    <property type="match status" value="1"/>
</dbReference>
<keyword evidence="2" id="KW-0058">Aromatic hydrocarbons catabolism</keyword>
<dbReference type="InterPro" id="IPR029058">
    <property type="entry name" value="AB_hydrolase_fold"/>
</dbReference>
<dbReference type="RefSeq" id="WP_126594737.1">
    <property type="nucleotide sequence ID" value="NZ_BIFQ01000001.1"/>
</dbReference>
<protein>
    <submittedName>
        <fullName evidence="6">Multidrug MFS transporter</fullName>
    </submittedName>
</protein>
<sequence length="390" mass="44911">MQQEPFTISIAQTILDDVTKRLERVRWPDEVEGAEWDYGANREYMRELVDYWRNTFDWRAEEARLNQWHHYRVLLDDMQIHFIHERGRGPNPLPLIITHGWPGSFVEMLKLLPLLIDPAAHGGDPEDAFDVILPSLPGFGFSDRPVRQGITNMQIADLWKRLMVDVLGYPHFGAGGGDIGSGVTQRLALMYPDRLIGMHLTYLGSALSSLDPQGLSEAERHYLHEVERWSAKEGAYSHLHATRPQTLAYALNDSPAGLAAWIVEKFRAWSDCEGEVERRFSKDELLTNIMLYWVTETISSSMRLYFENARNLSPLQSGQHIEVPTAFALFPKEINQPPREWAERTLRLQRWTQMPRGGHFAAMEEPALLAEDLRAFFRPLRTHNVTKQTL</sequence>
<dbReference type="InterPro" id="IPR010497">
    <property type="entry name" value="Epoxide_hydro_N"/>
</dbReference>
<feature type="active site" description="Proton donor" evidence="4">
    <location>
        <position position="305"/>
    </location>
</feature>
<comment type="caution">
    <text evidence="6">The sequence shown here is derived from an EMBL/GenBank/DDBJ whole genome shotgun (WGS) entry which is preliminary data.</text>
</comment>
<dbReference type="PIRSF" id="PIRSF001112">
    <property type="entry name" value="Epoxide_hydrolase"/>
    <property type="match status" value="1"/>
</dbReference>
<dbReference type="PANTHER" id="PTHR21661:SF35">
    <property type="entry name" value="EPOXIDE HYDROLASE"/>
    <property type="match status" value="1"/>
</dbReference>
<dbReference type="InterPro" id="IPR000639">
    <property type="entry name" value="Epox_hydrolase-like"/>
</dbReference>
<dbReference type="Proteomes" id="UP000287224">
    <property type="component" value="Unassembled WGS sequence"/>
</dbReference>